<evidence type="ECO:0000313" key="2">
    <source>
        <dbReference type="RefSeq" id="XP_017769339.1"/>
    </source>
</evidence>
<name>A0ABM1M439_NICVS</name>
<dbReference type="RefSeq" id="XP_017769339.1">
    <property type="nucleotide sequence ID" value="XM_017913850.1"/>
</dbReference>
<dbReference type="GeneID" id="108557364"/>
<accession>A0ABM1M439</accession>
<protein>
    <submittedName>
        <fullName evidence="2">Uncharacterized protein LOC108557364</fullName>
    </submittedName>
</protein>
<proteinExistence type="predicted"/>
<gene>
    <name evidence="2" type="primary">LOC108557364</name>
</gene>
<sequence length="119" mass="13687">MAYMSEYYTNAKALALVEVVEKEKTYYEIIDFNKIVSKHDVIKLDIRVLAPFQDGLVRLGVLKSISSELSRLLTYKKYLEDILKNPTLNHNTPGTSNFETNSNVKFVRRLRSNSAVKNN</sequence>
<reference evidence="2" key="1">
    <citation type="submission" date="2025-08" db="UniProtKB">
        <authorList>
            <consortium name="RefSeq"/>
        </authorList>
    </citation>
    <scope>IDENTIFICATION</scope>
    <source>
        <tissue evidence="2">Whole Larva</tissue>
    </source>
</reference>
<dbReference type="Proteomes" id="UP000695000">
    <property type="component" value="Unplaced"/>
</dbReference>
<organism evidence="1 2">
    <name type="scientific">Nicrophorus vespilloides</name>
    <name type="common">Boreal carrion beetle</name>
    <dbReference type="NCBI Taxonomy" id="110193"/>
    <lineage>
        <taxon>Eukaryota</taxon>
        <taxon>Metazoa</taxon>
        <taxon>Ecdysozoa</taxon>
        <taxon>Arthropoda</taxon>
        <taxon>Hexapoda</taxon>
        <taxon>Insecta</taxon>
        <taxon>Pterygota</taxon>
        <taxon>Neoptera</taxon>
        <taxon>Endopterygota</taxon>
        <taxon>Coleoptera</taxon>
        <taxon>Polyphaga</taxon>
        <taxon>Staphyliniformia</taxon>
        <taxon>Silphidae</taxon>
        <taxon>Nicrophorinae</taxon>
        <taxon>Nicrophorus</taxon>
    </lineage>
</organism>
<keyword evidence="1" id="KW-1185">Reference proteome</keyword>
<evidence type="ECO:0000313" key="1">
    <source>
        <dbReference type="Proteomes" id="UP000695000"/>
    </source>
</evidence>